<dbReference type="Proteomes" id="UP001157418">
    <property type="component" value="Unassembled WGS sequence"/>
</dbReference>
<reference evidence="2 3" key="1">
    <citation type="submission" date="2022-01" db="EMBL/GenBank/DDBJ databases">
        <authorList>
            <person name="Xiong W."/>
            <person name="Schranz E."/>
        </authorList>
    </citation>
    <scope>NUCLEOTIDE SEQUENCE [LARGE SCALE GENOMIC DNA]</scope>
</reference>
<protein>
    <recommendedName>
        <fullName evidence="4">Secreted protein</fullName>
    </recommendedName>
</protein>
<feature type="region of interest" description="Disordered" evidence="1">
    <location>
        <begin position="20"/>
        <end position="39"/>
    </location>
</feature>
<dbReference type="EMBL" id="CAKMRJ010001112">
    <property type="protein sequence ID" value="CAH1423716.1"/>
    <property type="molecule type" value="Genomic_DNA"/>
</dbReference>
<comment type="caution">
    <text evidence="2">The sequence shown here is derived from an EMBL/GenBank/DDBJ whole genome shotgun (WGS) entry which is preliminary data.</text>
</comment>
<organism evidence="2 3">
    <name type="scientific">Lactuca virosa</name>
    <dbReference type="NCBI Taxonomy" id="75947"/>
    <lineage>
        <taxon>Eukaryota</taxon>
        <taxon>Viridiplantae</taxon>
        <taxon>Streptophyta</taxon>
        <taxon>Embryophyta</taxon>
        <taxon>Tracheophyta</taxon>
        <taxon>Spermatophyta</taxon>
        <taxon>Magnoliopsida</taxon>
        <taxon>eudicotyledons</taxon>
        <taxon>Gunneridae</taxon>
        <taxon>Pentapetalae</taxon>
        <taxon>asterids</taxon>
        <taxon>campanulids</taxon>
        <taxon>Asterales</taxon>
        <taxon>Asteraceae</taxon>
        <taxon>Cichorioideae</taxon>
        <taxon>Cichorieae</taxon>
        <taxon>Lactucinae</taxon>
        <taxon>Lactuca</taxon>
    </lineage>
</organism>
<accession>A0AAU9MDY7</accession>
<name>A0AAU9MDY7_9ASTR</name>
<sequence length="93" mass="10247">MLHLGPSGLLLLAMRSRTTKGFSKDRLSPPPLPVDTTTKHPLKSSICLASSPFVFSADRTRKEQPKGRRRRWIHVSTLLLKSSPPGTSSPLCI</sequence>
<evidence type="ECO:0008006" key="4">
    <source>
        <dbReference type="Google" id="ProtNLM"/>
    </source>
</evidence>
<proteinExistence type="predicted"/>
<dbReference type="AlphaFoldDB" id="A0AAU9MDY7"/>
<evidence type="ECO:0000256" key="1">
    <source>
        <dbReference type="SAM" id="MobiDB-lite"/>
    </source>
</evidence>
<gene>
    <name evidence="2" type="ORF">LVIROSA_LOCUS10983</name>
</gene>
<evidence type="ECO:0000313" key="3">
    <source>
        <dbReference type="Proteomes" id="UP001157418"/>
    </source>
</evidence>
<keyword evidence="3" id="KW-1185">Reference proteome</keyword>
<evidence type="ECO:0000313" key="2">
    <source>
        <dbReference type="EMBL" id="CAH1423716.1"/>
    </source>
</evidence>